<dbReference type="EMBL" id="JAVRFL010000032">
    <property type="protein sequence ID" value="MDT0532005.1"/>
    <property type="molecule type" value="Genomic_DNA"/>
</dbReference>
<keyword evidence="2" id="KW-1185">Reference proteome</keyword>
<protein>
    <recommendedName>
        <fullName evidence="3">Asparagine synthase</fullName>
    </recommendedName>
</protein>
<dbReference type="SUPFAM" id="SSF52402">
    <property type="entry name" value="Adenine nucleotide alpha hydrolases-like"/>
    <property type="match status" value="1"/>
</dbReference>
<name>A0ABU2X1E7_9ACTN</name>
<organism evidence="1 2">
    <name type="scientific">Micromonospora reichwaldensis</name>
    <dbReference type="NCBI Taxonomy" id="3075516"/>
    <lineage>
        <taxon>Bacteria</taxon>
        <taxon>Bacillati</taxon>
        <taxon>Actinomycetota</taxon>
        <taxon>Actinomycetes</taxon>
        <taxon>Micromonosporales</taxon>
        <taxon>Micromonosporaceae</taxon>
        <taxon>Micromonospora</taxon>
    </lineage>
</organism>
<reference evidence="1" key="1">
    <citation type="submission" date="2023-09" db="EMBL/GenBank/DDBJ databases">
        <title>30 novel species of actinomycetes from the DSMZ collection.</title>
        <authorList>
            <person name="Nouioui I."/>
        </authorList>
    </citation>
    <scope>NUCLEOTIDE SEQUENCE</scope>
    <source>
        <strain evidence="1">DSM 115977</strain>
    </source>
</reference>
<gene>
    <name evidence="1" type="ORF">RM555_23705</name>
</gene>
<evidence type="ECO:0000313" key="1">
    <source>
        <dbReference type="EMBL" id="MDT0532005.1"/>
    </source>
</evidence>
<comment type="caution">
    <text evidence="1">The sequence shown here is derived from an EMBL/GenBank/DDBJ whole genome shotgun (WGS) entry which is preliminary data.</text>
</comment>
<accession>A0ABU2X1E7</accession>
<evidence type="ECO:0000313" key="2">
    <source>
        <dbReference type="Proteomes" id="UP001180973"/>
    </source>
</evidence>
<proteinExistence type="predicted"/>
<sequence>MAEPASRPLPSGVRVEHGAGSFTLRREAPCRRPLYYRLDFGRLEWSDDLSDFVVDGERPVPDPGLLLTLIQGGSPAPDGSPLDGVRRLTVGTQLRVTRDGISLTRRATPPIARPTGLLDAVTAALPGSGRYAIAYSGGLGSAFLAATAVAAGHRPVLVHADLGWDAGSPLPDIPGLAVERVRVDPDELLGHHGNLDGLTPPVPDVDVPQRVGRILAAHVGLPLVDGGLLEDLVSVRLPDLSIGLRGRRLLSCEPFHIAGTLRTLAQARELLTKAIVYVPERSRPRGEQGATPTDVVVPPSPNIVSAVPGITDTGTSVLESTHRGTMALWKEHLDFLGPVLARATAGAEERGAIGQFSPALDPGVLAAVARLAPGRIGRLRHGTFQNHLPLREPLSRLGVTGFRRTAPGTWLRRVTAVHLHRQRRAIAAEWERGSALADLGLIDVHAVRALLRDGRSLADNALPVLRILSIDRWLRGVA</sequence>
<dbReference type="Proteomes" id="UP001180973">
    <property type="component" value="Unassembled WGS sequence"/>
</dbReference>
<evidence type="ECO:0008006" key="3">
    <source>
        <dbReference type="Google" id="ProtNLM"/>
    </source>
</evidence>